<evidence type="ECO:0000256" key="8">
    <source>
        <dbReference type="ARBA" id="ARBA00035343"/>
    </source>
</evidence>
<keyword evidence="4" id="KW-0694">RNA-binding</keyword>
<keyword evidence="3" id="KW-0699">rRNA-binding</keyword>
<evidence type="ECO:0000256" key="9">
    <source>
        <dbReference type="SAM" id="MobiDB-lite"/>
    </source>
</evidence>
<accession>A0A450WTY5</accession>
<evidence type="ECO:0000313" key="11">
    <source>
        <dbReference type="EMBL" id="VFJ90622.1"/>
    </source>
</evidence>
<dbReference type="SUPFAM" id="SSF46992">
    <property type="entry name" value="Ribosomal protein S20"/>
    <property type="match status" value="1"/>
</dbReference>
<evidence type="ECO:0000313" key="10">
    <source>
        <dbReference type="EMBL" id="VFJ87492.1"/>
    </source>
</evidence>
<dbReference type="InterPro" id="IPR002583">
    <property type="entry name" value="Ribosomal_bS20"/>
</dbReference>
<gene>
    <name evidence="11" type="ORF">BECKLFY1418A_GA0070994_101232</name>
    <name evidence="10" type="ORF">BECKLFY1418B_GA0070995_100711</name>
    <name evidence="12" type="ORF">BECKLFY1418C_GA0070996_107320</name>
</gene>
<protein>
    <recommendedName>
        <fullName evidence="7">Small ribosomal subunit protein bS20</fullName>
    </recommendedName>
    <alternativeName>
        <fullName evidence="8">30S ribosomal protein S20</fullName>
    </alternativeName>
</protein>
<reference evidence="12" key="1">
    <citation type="submission" date="2019-02" db="EMBL/GenBank/DDBJ databases">
        <authorList>
            <person name="Gruber-Vodicka R. H."/>
            <person name="Seah K. B. B."/>
        </authorList>
    </citation>
    <scope>NUCLEOTIDE SEQUENCE</scope>
    <source>
        <strain evidence="12">BECK_BY7</strain>
        <strain evidence="11">BECK_M6</strain>
        <strain evidence="10">BECK_M7</strain>
    </source>
</reference>
<proteinExistence type="inferred from homology"/>
<evidence type="ECO:0000256" key="6">
    <source>
        <dbReference type="ARBA" id="ARBA00023274"/>
    </source>
</evidence>
<comment type="function">
    <text evidence="1">Binds directly to 16S ribosomal RNA.</text>
</comment>
<dbReference type="PANTHER" id="PTHR33398:SF1">
    <property type="entry name" value="SMALL RIBOSOMAL SUBUNIT PROTEIN BS20C"/>
    <property type="match status" value="1"/>
</dbReference>
<sequence>MLRTHLKKVSKAIVAGDKAEAEVAFKAAVPIVDRMAGRGLIHKNKAARHKSRLSAHIKAMGEGSQSA</sequence>
<dbReference type="Gene3D" id="1.20.58.110">
    <property type="entry name" value="Ribosomal protein S20"/>
    <property type="match status" value="1"/>
</dbReference>
<dbReference type="Pfam" id="PF01649">
    <property type="entry name" value="Ribosomal_S20p"/>
    <property type="match status" value="1"/>
</dbReference>
<evidence type="ECO:0000256" key="2">
    <source>
        <dbReference type="ARBA" id="ARBA00007634"/>
    </source>
</evidence>
<dbReference type="EMBL" id="CAADFN010000073">
    <property type="protein sequence ID" value="VFK20497.1"/>
    <property type="molecule type" value="Genomic_DNA"/>
</dbReference>
<organism evidence="12">
    <name type="scientific">Candidatus Kentrum sp. LFY</name>
    <dbReference type="NCBI Taxonomy" id="2126342"/>
    <lineage>
        <taxon>Bacteria</taxon>
        <taxon>Pseudomonadati</taxon>
        <taxon>Pseudomonadota</taxon>
        <taxon>Gammaproteobacteria</taxon>
        <taxon>Candidatus Kentrum</taxon>
    </lineage>
</organism>
<dbReference type="GO" id="GO:0005829">
    <property type="term" value="C:cytosol"/>
    <property type="evidence" value="ECO:0007669"/>
    <property type="project" value="TreeGrafter"/>
</dbReference>
<dbReference type="AlphaFoldDB" id="A0A450WTY5"/>
<evidence type="ECO:0000313" key="12">
    <source>
        <dbReference type="EMBL" id="VFK20497.1"/>
    </source>
</evidence>
<dbReference type="EMBL" id="CAADFF010000007">
    <property type="protein sequence ID" value="VFJ87492.1"/>
    <property type="molecule type" value="Genomic_DNA"/>
</dbReference>
<keyword evidence="6" id="KW-0687">Ribonucleoprotein</keyword>
<dbReference type="GO" id="GO:0003735">
    <property type="term" value="F:structural constituent of ribosome"/>
    <property type="evidence" value="ECO:0007669"/>
    <property type="project" value="InterPro"/>
</dbReference>
<evidence type="ECO:0000256" key="5">
    <source>
        <dbReference type="ARBA" id="ARBA00022980"/>
    </source>
</evidence>
<evidence type="ECO:0000256" key="4">
    <source>
        <dbReference type="ARBA" id="ARBA00022884"/>
    </source>
</evidence>
<dbReference type="NCBIfam" id="TIGR00029">
    <property type="entry name" value="S20"/>
    <property type="match status" value="1"/>
</dbReference>
<dbReference type="PANTHER" id="PTHR33398">
    <property type="entry name" value="30S RIBOSOMAL PROTEIN S20"/>
    <property type="match status" value="1"/>
</dbReference>
<dbReference type="EMBL" id="CAADFH010000012">
    <property type="protein sequence ID" value="VFJ90622.1"/>
    <property type="molecule type" value="Genomic_DNA"/>
</dbReference>
<dbReference type="GO" id="GO:0070181">
    <property type="term" value="F:small ribosomal subunit rRNA binding"/>
    <property type="evidence" value="ECO:0007669"/>
    <property type="project" value="TreeGrafter"/>
</dbReference>
<feature type="compositionally biased region" description="Basic residues" evidence="9">
    <location>
        <begin position="45"/>
        <end position="55"/>
    </location>
</feature>
<comment type="similarity">
    <text evidence="2">Belongs to the bacterial ribosomal protein bS20 family.</text>
</comment>
<keyword evidence="5 12" id="KW-0689">Ribosomal protein</keyword>
<name>A0A450WTY5_9GAMM</name>
<dbReference type="GO" id="GO:0006412">
    <property type="term" value="P:translation"/>
    <property type="evidence" value="ECO:0007669"/>
    <property type="project" value="InterPro"/>
</dbReference>
<evidence type="ECO:0000256" key="1">
    <source>
        <dbReference type="ARBA" id="ARBA00003134"/>
    </source>
</evidence>
<evidence type="ECO:0000256" key="7">
    <source>
        <dbReference type="ARBA" id="ARBA00035136"/>
    </source>
</evidence>
<dbReference type="GO" id="GO:0015935">
    <property type="term" value="C:small ribosomal subunit"/>
    <property type="evidence" value="ECO:0007669"/>
    <property type="project" value="TreeGrafter"/>
</dbReference>
<dbReference type="InterPro" id="IPR036510">
    <property type="entry name" value="Ribosomal_bS20_sf"/>
</dbReference>
<feature type="region of interest" description="Disordered" evidence="9">
    <location>
        <begin position="45"/>
        <end position="67"/>
    </location>
</feature>
<evidence type="ECO:0000256" key="3">
    <source>
        <dbReference type="ARBA" id="ARBA00022730"/>
    </source>
</evidence>